<name>A0ABW4XPP9_9GAMM</name>
<evidence type="ECO:0000313" key="3">
    <source>
        <dbReference type="Proteomes" id="UP001597380"/>
    </source>
</evidence>
<organism evidence="2 3">
    <name type="scientific">Corallincola platygyrae</name>
    <dbReference type="NCBI Taxonomy" id="1193278"/>
    <lineage>
        <taxon>Bacteria</taxon>
        <taxon>Pseudomonadati</taxon>
        <taxon>Pseudomonadota</taxon>
        <taxon>Gammaproteobacteria</taxon>
        <taxon>Alteromonadales</taxon>
        <taxon>Psychromonadaceae</taxon>
        <taxon>Corallincola</taxon>
    </lineage>
</organism>
<dbReference type="RefSeq" id="WP_345341578.1">
    <property type="nucleotide sequence ID" value="NZ_BAABLI010000029.1"/>
</dbReference>
<feature type="chain" id="PRO_5046165626" evidence="1">
    <location>
        <begin position="24"/>
        <end position="220"/>
    </location>
</feature>
<gene>
    <name evidence="2" type="ORF">ACFSJ3_16125</name>
</gene>
<comment type="caution">
    <text evidence="2">The sequence shown here is derived from an EMBL/GenBank/DDBJ whole genome shotgun (WGS) entry which is preliminary data.</text>
</comment>
<dbReference type="Gene3D" id="3.10.450.710">
    <property type="entry name" value="Tgt2/MlaC"/>
    <property type="match status" value="1"/>
</dbReference>
<dbReference type="Pfam" id="PF05494">
    <property type="entry name" value="MlaC"/>
    <property type="match status" value="1"/>
</dbReference>
<dbReference type="PANTHER" id="PTHR36573:SF1">
    <property type="entry name" value="INTERMEMBRANE PHOSPHOLIPID TRANSPORT SYSTEM BINDING PROTEIN MLAC"/>
    <property type="match status" value="1"/>
</dbReference>
<proteinExistence type="predicted"/>
<accession>A0ABW4XPP9</accession>
<keyword evidence="1" id="KW-0732">Signal</keyword>
<dbReference type="PIRSF" id="PIRSF004649">
    <property type="entry name" value="MlaC"/>
    <property type="match status" value="1"/>
</dbReference>
<evidence type="ECO:0000256" key="1">
    <source>
        <dbReference type="SAM" id="SignalP"/>
    </source>
</evidence>
<dbReference type="Proteomes" id="UP001597380">
    <property type="component" value="Unassembled WGS sequence"/>
</dbReference>
<dbReference type="EMBL" id="JBHUHT010000025">
    <property type="protein sequence ID" value="MFD2097521.1"/>
    <property type="molecule type" value="Genomic_DNA"/>
</dbReference>
<keyword evidence="3" id="KW-1185">Reference proteome</keyword>
<evidence type="ECO:0000313" key="2">
    <source>
        <dbReference type="EMBL" id="MFD2097521.1"/>
    </source>
</evidence>
<dbReference type="InterPro" id="IPR042245">
    <property type="entry name" value="Tgt2/MlaC_sf"/>
</dbReference>
<feature type="signal peptide" evidence="1">
    <location>
        <begin position="1"/>
        <end position="23"/>
    </location>
</feature>
<protein>
    <submittedName>
        <fullName evidence="2">Phospholipid-binding protein MlaC</fullName>
    </submittedName>
</protein>
<reference evidence="3" key="1">
    <citation type="journal article" date="2019" name="Int. J. Syst. Evol. Microbiol.">
        <title>The Global Catalogue of Microorganisms (GCM) 10K type strain sequencing project: providing services to taxonomists for standard genome sequencing and annotation.</title>
        <authorList>
            <consortium name="The Broad Institute Genomics Platform"/>
            <consortium name="The Broad Institute Genome Sequencing Center for Infectious Disease"/>
            <person name="Wu L."/>
            <person name="Ma J."/>
        </authorList>
    </citation>
    <scope>NUCLEOTIDE SEQUENCE [LARGE SCALE GENOMIC DNA]</scope>
    <source>
        <strain evidence="3">CGMCC 1.10992</strain>
    </source>
</reference>
<dbReference type="PANTHER" id="PTHR36573">
    <property type="entry name" value="INTERMEMBRANE PHOSPHOLIPID TRANSPORT SYSTEM BINDING PROTEIN MLAC"/>
    <property type="match status" value="1"/>
</dbReference>
<sequence>MTLLLRRLSLLVACYLLAFAAVAAEPIKQEDPFALAQEVAKRTFGRINNEQPKIQADPEHLKTIVVEELIPYADYRFAAYKVIGQSSLKKSTKEQRKRFVEAFKGNLIVTYAQLFTEYNGQTVAFLPGKLSDENYATVKTVIQQPGRPDISVDFKMRRNKKTGLWRAYDMVAENLSMLSQKEAELRGLIRQKGLDEVSAMLEQKNQAKIVFEEPEKEEAP</sequence>
<dbReference type="InterPro" id="IPR008869">
    <property type="entry name" value="MlaC/ttg2D"/>
</dbReference>